<dbReference type="Proteomes" id="UP001066276">
    <property type="component" value="Chromosome 6"/>
</dbReference>
<sequence>MASPPYSTGRRGTHPRPPQPSPRREGPVATAHASRQPRAAKKPCGPGPGPARAHNLTGGYGAIRLRRAPPASGAPHLLPTGPQGEPLPGPHSSFVAAPSAPLRLWPGQTPAGPSAPHRLPRQRASKCTNRGGPGPFAKAYGWGEHLQHLRIRRN</sequence>
<accession>A0AAV7R4D6</accession>
<comment type="caution">
    <text evidence="2">The sequence shown here is derived from an EMBL/GenBank/DDBJ whole genome shotgun (WGS) entry which is preliminary data.</text>
</comment>
<name>A0AAV7R4D6_PLEWA</name>
<evidence type="ECO:0000313" key="3">
    <source>
        <dbReference type="Proteomes" id="UP001066276"/>
    </source>
</evidence>
<feature type="region of interest" description="Disordered" evidence="1">
    <location>
        <begin position="1"/>
        <end position="140"/>
    </location>
</feature>
<dbReference type="AlphaFoldDB" id="A0AAV7R4D6"/>
<reference evidence="2" key="1">
    <citation type="journal article" date="2022" name="bioRxiv">
        <title>Sequencing and chromosome-scale assembly of the giantPleurodeles waltlgenome.</title>
        <authorList>
            <person name="Brown T."/>
            <person name="Elewa A."/>
            <person name="Iarovenko S."/>
            <person name="Subramanian E."/>
            <person name="Araus A.J."/>
            <person name="Petzold A."/>
            <person name="Susuki M."/>
            <person name="Suzuki K.-i.T."/>
            <person name="Hayashi T."/>
            <person name="Toyoda A."/>
            <person name="Oliveira C."/>
            <person name="Osipova E."/>
            <person name="Leigh N.D."/>
            <person name="Simon A."/>
            <person name="Yun M.H."/>
        </authorList>
    </citation>
    <scope>NUCLEOTIDE SEQUENCE</scope>
    <source>
        <strain evidence="2">20211129_DDA</strain>
        <tissue evidence="2">Liver</tissue>
    </source>
</reference>
<dbReference type="EMBL" id="JANPWB010000010">
    <property type="protein sequence ID" value="KAJ1145618.1"/>
    <property type="molecule type" value="Genomic_DNA"/>
</dbReference>
<evidence type="ECO:0000313" key="2">
    <source>
        <dbReference type="EMBL" id="KAJ1145618.1"/>
    </source>
</evidence>
<keyword evidence="3" id="KW-1185">Reference proteome</keyword>
<protein>
    <submittedName>
        <fullName evidence="2">Uncharacterized protein</fullName>
    </submittedName>
</protein>
<proteinExistence type="predicted"/>
<organism evidence="2 3">
    <name type="scientific">Pleurodeles waltl</name>
    <name type="common">Iberian ribbed newt</name>
    <dbReference type="NCBI Taxonomy" id="8319"/>
    <lineage>
        <taxon>Eukaryota</taxon>
        <taxon>Metazoa</taxon>
        <taxon>Chordata</taxon>
        <taxon>Craniata</taxon>
        <taxon>Vertebrata</taxon>
        <taxon>Euteleostomi</taxon>
        <taxon>Amphibia</taxon>
        <taxon>Batrachia</taxon>
        <taxon>Caudata</taxon>
        <taxon>Salamandroidea</taxon>
        <taxon>Salamandridae</taxon>
        <taxon>Pleurodelinae</taxon>
        <taxon>Pleurodeles</taxon>
    </lineage>
</organism>
<gene>
    <name evidence="2" type="ORF">NDU88_011904</name>
</gene>
<evidence type="ECO:0000256" key="1">
    <source>
        <dbReference type="SAM" id="MobiDB-lite"/>
    </source>
</evidence>